<feature type="transmembrane region" description="Helical" evidence="1">
    <location>
        <begin position="120"/>
        <end position="137"/>
    </location>
</feature>
<feature type="transmembrane region" description="Helical" evidence="1">
    <location>
        <begin position="186"/>
        <end position="210"/>
    </location>
</feature>
<sequence>MDGNETFSVWWHAHNLYSFSFWKSFGLTDESFSFSAAAHPYFHTHQGNMPRLFGFLIYALGARTVEAQVIVTTLIIGNLTLYFCYASIAKITHPAIAFVFCVLLFSDYLLYAQWHVVTYRVWYGFLFFGTWFAIVGASEERKVWPYPLLGTLFFLLFYFELIFAAYVSVIAGLLGLWLHWGKPKRIVALYAVQATGLVAGIGLLFGQLVLAMGLDVIKTDFTTTFLARNAAANGASVESIGEFFHNHNIVFWMNFRDGAVLRSMAAFARSIGAGVFQVWTPAFFILVCASLIGVIVSFLERRPRPCVAGLSAGGVGQGHAMFGFWSAVGLSPDRHVQLVRCAGLATLVAGAALVLHELLTVGLVFGMVPSSPYPGMRFVLLVAMVASLLVMFVGHLYHPVVKVVGQAAIFSLLAMMVAVLAVIIFEVPIVQRLADLMVLRSFDLILVLVLTGVGLALGHLASPSLLPVVRGAMTSVLIAVLIARSYRMFDQNYSDVWLMVYQSAEVRILVRVAILLAAAGGMAFAVMGARQSFGEAWKTFIGRSLALFTLGLAGYATIYVLSPGYVFSGYVERLAPFAIFFLMFIPAIAICAVAVAGCRYSRAFTALDFQWSLKASRIWVPVCVVFAIATTSLLWIKVQMYYAKLLPSNYLTFARTLTQPPFKGASFAVNNYAAVVAYYTRSWAYIDAMQKPSIDSTSDAEQRLTDRSYHWFADWSSNSDYRYPQYYACMKMQSFDTALALRDPSRSAGRVLFCDSETEKWRESPFNDKVVAADATPARYWSIVELGKSRPRLEGIETQVQLRDDGWLIQGLPIVRHRPEAPVTSRTFELLVGTQASCSAAAPEMKVVQTSNGDVPFKLPSGFHGSVRVRAWVESVDGVSDPKSGNVWVSHTDATGAPALTRCPNVLASGLFTDSNLSSIAAGWGGREAWGVWTVGRRATLPPLPLPGEAVAADFVLEAVVRSFLPGAGKEQSVRVLANGEPIANWAFSAADSPRVVTARIPRSVLAGHSSLRLSFEIASPTSPASLGVSADNRALGIGLEQLTIKEIQP</sequence>
<proteinExistence type="predicted"/>
<gene>
    <name evidence="2" type="ORF">A4A58_18195</name>
</gene>
<accession>A0A163XAV8</accession>
<feature type="transmembrane region" description="Helical" evidence="1">
    <location>
        <begin position="282"/>
        <end position="299"/>
    </location>
</feature>
<keyword evidence="3" id="KW-1185">Reference proteome</keyword>
<name>A0A163XAV8_9BRAD</name>
<evidence type="ECO:0000313" key="2">
    <source>
        <dbReference type="EMBL" id="KZD20663.1"/>
    </source>
</evidence>
<feature type="transmembrane region" description="Helical" evidence="1">
    <location>
        <begin position="342"/>
        <end position="366"/>
    </location>
</feature>
<feature type="transmembrane region" description="Helical" evidence="1">
    <location>
        <begin position="468"/>
        <end position="487"/>
    </location>
</feature>
<feature type="transmembrane region" description="Helical" evidence="1">
    <location>
        <begin position="95"/>
        <end position="114"/>
    </location>
</feature>
<feature type="transmembrane region" description="Helical" evidence="1">
    <location>
        <begin position="409"/>
        <end position="430"/>
    </location>
</feature>
<dbReference type="Proteomes" id="UP000076574">
    <property type="component" value="Unassembled WGS sequence"/>
</dbReference>
<keyword evidence="1" id="KW-0812">Transmembrane</keyword>
<feature type="transmembrane region" description="Helical" evidence="1">
    <location>
        <begin position="378"/>
        <end position="397"/>
    </location>
</feature>
<dbReference type="STRING" id="943830.A4A58_18195"/>
<feature type="transmembrane region" description="Helical" evidence="1">
    <location>
        <begin position="574"/>
        <end position="596"/>
    </location>
</feature>
<dbReference type="AlphaFoldDB" id="A0A163XAV8"/>
<feature type="transmembrane region" description="Helical" evidence="1">
    <location>
        <begin position="442"/>
        <end position="462"/>
    </location>
</feature>
<evidence type="ECO:0000256" key="1">
    <source>
        <dbReference type="SAM" id="Phobius"/>
    </source>
</evidence>
<keyword evidence="1" id="KW-0472">Membrane</keyword>
<feature type="transmembrane region" description="Helical" evidence="1">
    <location>
        <begin position="149"/>
        <end position="180"/>
    </location>
</feature>
<protein>
    <submittedName>
        <fullName evidence="2">Uncharacterized protein</fullName>
    </submittedName>
</protein>
<feature type="transmembrane region" description="Helical" evidence="1">
    <location>
        <begin position="540"/>
        <end position="562"/>
    </location>
</feature>
<dbReference type="EMBL" id="LVYV01000055">
    <property type="protein sequence ID" value="KZD20663.1"/>
    <property type="molecule type" value="Genomic_DNA"/>
</dbReference>
<comment type="caution">
    <text evidence="2">The sequence shown here is derived from an EMBL/GenBank/DDBJ whole genome shotgun (WGS) entry which is preliminary data.</text>
</comment>
<evidence type="ECO:0000313" key="3">
    <source>
        <dbReference type="Proteomes" id="UP000076574"/>
    </source>
</evidence>
<feature type="transmembrane region" description="Helical" evidence="1">
    <location>
        <begin position="67"/>
        <end position="88"/>
    </location>
</feature>
<reference evidence="2 3" key="1">
    <citation type="submission" date="2016-03" db="EMBL/GenBank/DDBJ databases">
        <title>Microsymbionts genomes from the relict species Vavilovia formosa (Stev.) Fed.</title>
        <authorList>
            <person name="Kopat V."/>
            <person name="Chirak E."/>
            <person name="Kimeklis A."/>
            <person name="Andronov E."/>
        </authorList>
    </citation>
    <scope>NUCLEOTIDE SEQUENCE [LARGE SCALE GENOMIC DNA]</scope>
    <source>
        <strain evidence="2 3">Vaf07</strain>
    </source>
</reference>
<keyword evidence="1" id="KW-1133">Transmembrane helix</keyword>
<organism evidence="2 3">
    <name type="scientific">Tardiphaga robiniae</name>
    <dbReference type="NCBI Taxonomy" id="943830"/>
    <lineage>
        <taxon>Bacteria</taxon>
        <taxon>Pseudomonadati</taxon>
        <taxon>Pseudomonadota</taxon>
        <taxon>Alphaproteobacteria</taxon>
        <taxon>Hyphomicrobiales</taxon>
        <taxon>Nitrobacteraceae</taxon>
        <taxon>Tardiphaga</taxon>
    </lineage>
</organism>
<feature type="transmembrane region" description="Helical" evidence="1">
    <location>
        <begin position="616"/>
        <end position="636"/>
    </location>
</feature>
<feature type="transmembrane region" description="Helical" evidence="1">
    <location>
        <begin position="508"/>
        <end position="528"/>
    </location>
</feature>
<feature type="transmembrane region" description="Helical" evidence="1">
    <location>
        <begin position="306"/>
        <end position="330"/>
    </location>
</feature>